<dbReference type="PANTHER" id="PTHR10537:SF3">
    <property type="entry name" value="DNA PRIMASE LARGE SUBUNIT"/>
    <property type="match status" value="1"/>
</dbReference>
<name>A0ABR1B2T5_POLSC</name>
<dbReference type="InterPro" id="IPR007238">
    <property type="entry name" value="DNA_primase_lsu_euk/arc"/>
</dbReference>
<gene>
    <name evidence="13" type="ORF">RUM44_003793</name>
</gene>
<keyword evidence="7 10" id="KW-0408">Iron</keyword>
<dbReference type="InterPro" id="IPR058560">
    <property type="entry name" value="DNA_primase_C"/>
</dbReference>
<evidence type="ECO:0000256" key="7">
    <source>
        <dbReference type="ARBA" id="ARBA00023004"/>
    </source>
</evidence>
<evidence type="ECO:0000256" key="11">
    <source>
        <dbReference type="SAM" id="MobiDB-lite"/>
    </source>
</evidence>
<evidence type="ECO:0000256" key="8">
    <source>
        <dbReference type="ARBA" id="ARBA00023014"/>
    </source>
</evidence>
<dbReference type="Proteomes" id="UP001359485">
    <property type="component" value="Unassembled WGS sequence"/>
</dbReference>
<accession>A0ABR1B2T5</accession>
<evidence type="ECO:0000256" key="2">
    <source>
        <dbReference type="ARBA" id="ARBA00019038"/>
    </source>
</evidence>
<evidence type="ECO:0000256" key="4">
    <source>
        <dbReference type="ARBA" id="ARBA00022515"/>
    </source>
</evidence>
<dbReference type="CDD" id="cd07322">
    <property type="entry name" value="PriL_PriS_Eukaryotic"/>
    <property type="match status" value="1"/>
</dbReference>
<comment type="cofactor">
    <cofactor evidence="10">
        <name>[4Fe-4S] cluster</name>
        <dbReference type="ChEBI" id="CHEBI:49883"/>
    </cofactor>
    <text evidence="10">Binds 1 [4Fe-4S] cluster.</text>
</comment>
<comment type="caution">
    <text evidence="13">The sequence shown here is derived from an EMBL/GenBank/DDBJ whole genome shotgun (WGS) entry which is preliminary data.</text>
</comment>
<dbReference type="EMBL" id="JAWJWF010000004">
    <property type="protein sequence ID" value="KAK6633192.1"/>
    <property type="molecule type" value="Genomic_DNA"/>
</dbReference>
<evidence type="ECO:0000256" key="10">
    <source>
        <dbReference type="PIRNR" id="PIRNR009449"/>
    </source>
</evidence>
<keyword evidence="6 10" id="KW-0479">Metal-binding</keyword>
<keyword evidence="3 10" id="KW-0004">4Fe-4S</keyword>
<evidence type="ECO:0000313" key="14">
    <source>
        <dbReference type="Proteomes" id="UP001359485"/>
    </source>
</evidence>
<proteinExistence type="inferred from homology"/>
<dbReference type="Gene3D" id="1.20.930.80">
    <property type="match status" value="1"/>
</dbReference>
<feature type="region of interest" description="Disordered" evidence="11">
    <location>
        <begin position="460"/>
        <end position="481"/>
    </location>
</feature>
<evidence type="ECO:0000313" key="13">
    <source>
        <dbReference type="EMBL" id="KAK6633192.1"/>
    </source>
</evidence>
<keyword evidence="9 10" id="KW-0238">DNA-binding</keyword>
<keyword evidence="8 10" id="KW-0411">Iron-sulfur</keyword>
<protein>
    <recommendedName>
        <fullName evidence="2 10">DNA primase large subunit</fullName>
    </recommendedName>
</protein>
<keyword evidence="5 10" id="KW-0235">DNA replication</keyword>
<evidence type="ECO:0000256" key="9">
    <source>
        <dbReference type="ARBA" id="ARBA00023125"/>
    </source>
</evidence>
<comment type="function">
    <text evidence="10">DNA primase is the polymerase that synthesizes small RNA primers for the Okazaki fragments made during discontinuous DNA replication.</text>
</comment>
<evidence type="ECO:0000256" key="5">
    <source>
        <dbReference type="ARBA" id="ARBA00022705"/>
    </source>
</evidence>
<dbReference type="Pfam" id="PF26466">
    <property type="entry name" value="DNA_primase_lrg_N"/>
    <property type="match status" value="1"/>
</dbReference>
<keyword evidence="14" id="KW-1185">Reference proteome</keyword>
<evidence type="ECO:0000256" key="6">
    <source>
        <dbReference type="ARBA" id="ARBA00022723"/>
    </source>
</evidence>
<dbReference type="PANTHER" id="PTHR10537">
    <property type="entry name" value="DNA PRIMASE LARGE SUBUNIT"/>
    <property type="match status" value="1"/>
</dbReference>
<feature type="compositionally biased region" description="Basic and acidic residues" evidence="11">
    <location>
        <begin position="461"/>
        <end position="473"/>
    </location>
</feature>
<dbReference type="PIRSF" id="PIRSF009449">
    <property type="entry name" value="DNA_primase_large_subunit"/>
    <property type="match status" value="1"/>
</dbReference>
<evidence type="ECO:0000259" key="12">
    <source>
        <dbReference type="Pfam" id="PF04104"/>
    </source>
</evidence>
<evidence type="ECO:0000256" key="1">
    <source>
        <dbReference type="ARBA" id="ARBA00010564"/>
    </source>
</evidence>
<evidence type="ECO:0000256" key="3">
    <source>
        <dbReference type="ARBA" id="ARBA00022485"/>
    </source>
</evidence>
<dbReference type="InterPro" id="IPR016558">
    <property type="entry name" value="DNA_primase_lsu_euk"/>
</dbReference>
<dbReference type="Pfam" id="PF04104">
    <property type="entry name" value="DNA_primase_lrg"/>
    <property type="match status" value="1"/>
</dbReference>
<feature type="domain" description="DNA primase large subunit C-terminal" evidence="12">
    <location>
        <begin position="284"/>
        <end position="451"/>
    </location>
</feature>
<comment type="similarity">
    <text evidence="1 10">Belongs to the eukaryotic-type primase large subunit family.</text>
</comment>
<sequence length="505" mass="58887">MEFGIRDGNIVSKKIVTKNFLQEKYPLDLTLYLEAPEECVSVDEMRDMALERVKLFRAFEVASAKVTKGISFKEIAIDEMTKQNLKYFMPLVKGYADAEDRRRDYLSHFILRICYCRSEEYKKWFIAREMEFFKLKFFNIERKEDISLLMKKNGLNYTPIMEEEKMSLSSELINSTFRFVNFDSLNFYKVHFTEVLDLTRRRRVFVKGGHAYVPQTELYSVLCSVFKKNLIEELDEFAKNLMLYESDQRVSAIVRGLHTCYTGRDYALNLDKNGVFKDDIDGLSTISFPLCMKAMHETFKNTHHLRHAARLQFGLFLKGIGVSMEESLKFWKEGFTKKPDINADVFEKRYAYSIRHNYGSEGKRVNYSPHNCLKIISTNVGPGENHGCPFKHYDTNSLKKMLLSCKVSPADVSSITDYATRGHYQLACTKYFEVTHKVSSANGINHPNQYFEDSQNLLKDTQSKDKKKPEASDKQYQLEPKWDEDIDMINFSNIMDDADKVKNSQ</sequence>
<reference evidence="13 14" key="1">
    <citation type="submission" date="2023-09" db="EMBL/GenBank/DDBJ databases">
        <title>Genomes of two closely related lineages of the louse Polyplax serrata with different host specificities.</title>
        <authorList>
            <person name="Martinu J."/>
            <person name="Tarabai H."/>
            <person name="Stefka J."/>
            <person name="Hypsa V."/>
        </authorList>
    </citation>
    <scope>NUCLEOTIDE SEQUENCE [LARGE SCALE GENOMIC DNA]</scope>
    <source>
        <strain evidence="13">98ZLc_SE</strain>
    </source>
</reference>
<organism evidence="13 14">
    <name type="scientific">Polyplax serrata</name>
    <name type="common">Common mouse louse</name>
    <dbReference type="NCBI Taxonomy" id="468196"/>
    <lineage>
        <taxon>Eukaryota</taxon>
        <taxon>Metazoa</taxon>
        <taxon>Ecdysozoa</taxon>
        <taxon>Arthropoda</taxon>
        <taxon>Hexapoda</taxon>
        <taxon>Insecta</taxon>
        <taxon>Pterygota</taxon>
        <taxon>Neoptera</taxon>
        <taxon>Paraneoptera</taxon>
        <taxon>Psocodea</taxon>
        <taxon>Troctomorpha</taxon>
        <taxon>Phthiraptera</taxon>
        <taxon>Anoplura</taxon>
        <taxon>Polyplacidae</taxon>
        <taxon>Polyplax</taxon>
    </lineage>
</organism>
<keyword evidence="4 10" id="KW-0639">Primosome</keyword>